<protein>
    <recommendedName>
        <fullName evidence="8">Lipid A biosynthesis acyltransferase</fullName>
    </recommendedName>
</protein>
<evidence type="ECO:0000256" key="3">
    <source>
        <dbReference type="ARBA" id="ARBA00022519"/>
    </source>
</evidence>
<sequence length="199" mass="22335">MGKLASLIGPKLGVTKKAYNNIKNVMPEKSENEIKKIIKDMWENLGKVIGEYPHLSKLDPEKNNKIQVYGKKNLLLIKKTKTPAIFFSGHLANWEILPNVAIKNGVPVLSIFRRPNNPFINFLIKYIRSNLPMAPKGKEGAKQLIYSLKKGTSIGLVIDQKMNDGIKVPFFNKPAMTSDALAQLCLRIKSLVVPVEVER</sequence>
<proteinExistence type="predicted"/>
<evidence type="ECO:0000256" key="6">
    <source>
        <dbReference type="ARBA" id="ARBA00023315"/>
    </source>
</evidence>
<dbReference type="GO" id="GO:1901137">
    <property type="term" value="P:carbohydrate derivative biosynthetic process"/>
    <property type="evidence" value="ECO:0007669"/>
    <property type="project" value="UniProtKB-ARBA"/>
</dbReference>
<dbReference type="InterPro" id="IPR004960">
    <property type="entry name" value="LipA_acyltrans"/>
</dbReference>
<dbReference type="GO" id="GO:0005886">
    <property type="term" value="C:plasma membrane"/>
    <property type="evidence" value="ECO:0007669"/>
    <property type="project" value="UniProtKB-SubCell"/>
</dbReference>
<evidence type="ECO:0008006" key="8">
    <source>
        <dbReference type="Google" id="ProtNLM"/>
    </source>
</evidence>
<name>A0A382WZU7_9ZZZZ</name>
<comment type="subcellular location">
    <subcellularLocation>
        <location evidence="1">Cell inner membrane</location>
    </subcellularLocation>
</comment>
<dbReference type="CDD" id="cd07984">
    <property type="entry name" value="LPLAT_LABLAT-like"/>
    <property type="match status" value="1"/>
</dbReference>
<dbReference type="PANTHER" id="PTHR30606:SF9">
    <property type="entry name" value="LIPID A BIOSYNTHESIS LAUROYLTRANSFERASE"/>
    <property type="match status" value="1"/>
</dbReference>
<keyword evidence="5" id="KW-0472">Membrane</keyword>
<gene>
    <name evidence="7" type="ORF">METZ01_LOCUS417330</name>
</gene>
<accession>A0A382WZU7</accession>
<dbReference type="GO" id="GO:0008610">
    <property type="term" value="P:lipid biosynthetic process"/>
    <property type="evidence" value="ECO:0007669"/>
    <property type="project" value="UniProtKB-ARBA"/>
</dbReference>
<keyword evidence="6" id="KW-0012">Acyltransferase</keyword>
<dbReference type="Pfam" id="PF03279">
    <property type="entry name" value="Lip_A_acyltrans"/>
    <property type="match status" value="1"/>
</dbReference>
<reference evidence="7" key="1">
    <citation type="submission" date="2018-05" db="EMBL/GenBank/DDBJ databases">
        <authorList>
            <person name="Lanie J.A."/>
            <person name="Ng W.-L."/>
            <person name="Kazmierczak K.M."/>
            <person name="Andrzejewski T.M."/>
            <person name="Davidsen T.M."/>
            <person name="Wayne K.J."/>
            <person name="Tettelin H."/>
            <person name="Glass J.I."/>
            <person name="Rusch D."/>
            <person name="Podicherti R."/>
            <person name="Tsui H.-C.T."/>
            <person name="Winkler M.E."/>
        </authorList>
    </citation>
    <scope>NUCLEOTIDE SEQUENCE</scope>
</reference>
<dbReference type="EMBL" id="UINC01163915">
    <property type="protein sequence ID" value="SVD64476.1"/>
    <property type="molecule type" value="Genomic_DNA"/>
</dbReference>
<dbReference type="AlphaFoldDB" id="A0A382WZU7"/>
<evidence type="ECO:0000313" key="7">
    <source>
        <dbReference type="EMBL" id="SVD64476.1"/>
    </source>
</evidence>
<evidence type="ECO:0000256" key="5">
    <source>
        <dbReference type="ARBA" id="ARBA00023136"/>
    </source>
</evidence>
<keyword evidence="2" id="KW-1003">Cell membrane</keyword>
<evidence type="ECO:0000256" key="2">
    <source>
        <dbReference type="ARBA" id="ARBA00022475"/>
    </source>
</evidence>
<organism evidence="7">
    <name type="scientific">marine metagenome</name>
    <dbReference type="NCBI Taxonomy" id="408172"/>
    <lineage>
        <taxon>unclassified sequences</taxon>
        <taxon>metagenomes</taxon>
        <taxon>ecological metagenomes</taxon>
    </lineage>
</organism>
<evidence type="ECO:0000256" key="1">
    <source>
        <dbReference type="ARBA" id="ARBA00004533"/>
    </source>
</evidence>
<evidence type="ECO:0000256" key="4">
    <source>
        <dbReference type="ARBA" id="ARBA00022679"/>
    </source>
</evidence>
<dbReference type="GO" id="GO:0016746">
    <property type="term" value="F:acyltransferase activity"/>
    <property type="evidence" value="ECO:0007669"/>
    <property type="project" value="UniProtKB-KW"/>
</dbReference>
<dbReference type="PANTHER" id="PTHR30606">
    <property type="entry name" value="LIPID A BIOSYNTHESIS LAUROYL ACYLTRANSFERASE"/>
    <property type="match status" value="1"/>
</dbReference>
<keyword evidence="3" id="KW-0997">Cell inner membrane</keyword>
<keyword evidence="4" id="KW-0808">Transferase</keyword>
<feature type="non-terminal residue" evidence="7">
    <location>
        <position position="199"/>
    </location>
</feature>